<evidence type="ECO:0000256" key="1">
    <source>
        <dbReference type="ARBA" id="ARBA00023002"/>
    </source>
</evidence>
<dbReference type="InterPro" id="IPR013328">
    <property type="entry name" value="6PGD_dom2"/>
</dbReference>
<dbReference type="Pfam" id="PF08125">
    <property type="entry name" value="Mannitol_dh_C"/>
    <property type="match status" value="1"/>
</dbReference>
<keyword evidence="2" id="KW-0520">NAD</keyword>
<organism evidence="6 7">
    <name type="scientific">Malacoplasma iowae DK-CPA</name>
    <dbReference type="NCBI Taxonomy" id="1394179"/>
    <lineage>
        <taxon>Bacteria</taxon>
        <taxon>Bacillati</taxon>
        <taxon>Mycoplasmatota</taxon>
        <taxon>Mycoplasmoidales</taxon>
        <taxon>Mycoplasmoidaceae</taxon>
        <taxon>Malacoplasma</taxon>
    </lineage>
</organism>
<dbReference type="GO" id="GO:0005829">
    <property type="term" value="C:cytosol"/>
    <property type="evidence" value="ECO:0007669"/>
    <property type="project" value="TreeGrafter"/>
</dbReference>
<dbReference type="SUPFAM" id="SSF48179">
    <property type="entry name" value="6-phosphogluconate dehydrogenase C-terminal domain-like"/>
    <property type="match status" value="1"/>
</dbReference>
<dbReference type="Gene3D" id="1.10.1040.10">
    <property type="entry name" value="N-(1-d-carboxylethyl)-l-norvaline Dehydrogenase, domain 2"/>
    <property type="match status" value="1"/>
</dbReference>
<dbReference type="Proteomes" id="UP000028523">
    <property type="component" value="Unassembled WGS sequence"/>
</dbReference>
<dbReference type="PANTHER" id="PTHR30524">
    <property type="entry name" value="MANNITOL-1-PHOSPHATE 5-DEHYDROGENASE"/>
    <property type="match status" value="1"/>
</dbReference>
<accession>A0A084U358</accession>
<evidence type="ECO:0000313" key="6">
    <source>
        <dbReference type="EMBL" id="KFB07394.1"/>
    </source>
</evidence>
<dbReference type="GO" id="GO:0008926">
    <property type="term" value="F:mannitol-1-phosphate 5-dehydrogenase activity"/>
    <property type="evidence" value="ECO:0007669"/>
    <property type="project" value="UniProtKB-EC"/>
</dbReference>
<comment type="caution">
    <text evidence="6">The sequence shown here is derived from an EMBL/GenBank/DDBJ whole genome shotgun (WGS) entry which is preliminary data.</text>
</comment>
<comment type="catalytic activity">
    <reaction evidence="3">
        <text>D-mannitol 1-phosphate + NAD(+) = beta-D-fructose 6-phosphate + NADH + H(+)</text>
        <dbReference type="Rhea" id="RHEA:19661"/>
        <dbReference type="ChEBI" id="CHEBI:15378"/>
        <dbReference type="ChEBI" id="CHEBI:57540"/>
        <dbReference type="ChEBI" id="CHEBI:57634"/>
        <dbReference type="ChEBI" id="CHEBI:57945"/>
        <dbReference type="ChEBI" id="CHEBI:61381"/>
        <dbReference type="EC" id="1.1.1.17"/>
    </reaction>
</comment>
<dbReference type="AlphaFoldDB" id="A0A084U358"/>
<evidence type="ECO:0000259" key="4">
    <source>
        <dbReference type="Pfam" id="PF01232"/>
    </source>
</evidence>
<dbReference type="InterPro" id="IPR008927">
    <property type="entry name" value="6-PGluconate_DH-like_C_sf"/>
</dbReference>
<dbReference type="PANTHER" id="PTHR30524:SF0">
    <property type="entry name" value="ALTRONATE OXIDOREDUCTASE-RELATED"/>
    <property type="match status" value="1"/>
</dbReference>
<feature type="domain" description="Mannitol dehydrogenase N-terminal" evidence="4">
    <location>
        <begin position="5"/>
        <end position="180"/>
    </location>
</feature>
<dbReference type="InterPro" id="IPR036291">
    <property type="entry name" value="NAD(P)-bd_dom_sf"/>
</dbReference>
<evidence type="ECO:0000256" key="2">
    <source>
        <dbReference type="ARBA" id="ARBA00023027"/>
    </source>
</evidence>
<dbReference type="Gene3D" id="3.40.50.720">
    <property type="entry name" value="NAD(P)-binding Rossmann-like Domain"/>
    <property type="match status" value="1"/>
</dbReference>
<reference evidence="6 7" key="1">
    <citation type="journal article" date="2014" name="PLoS ONE">
        <title>Reduction of Hydrogen Peroxide Accumulation and Toxicity by a Catalase from Mycoplasma iowae.</title>
        <authorList>
            <person name="Pritchard R.E."/>
            <person name="Prassinos A.J."/>
            <person name="Osborne J.D."/>
            <person name="Raviv Z."/>
            <person name="Balish M.F."/>
        </authorList>
    </citation>
    <scope>NUCLEOTIDE SEQUENCE [LARGE SCALE GENOMIC DNA]</scope>
    <source>
        <strain evidence="6 7">DK-CPA</strain>
    </source>
</reference>
<keyword evidence="1" id="KW-0560">Oxidoreductase</keyword>
<dbReference type="InterPro" id="IPR013131">
    <property type="entry name" value="Mannitol_DH_N"/>
</dbReference>
<proteinExistence type="predicted"/>
<protein>
    <submittedName>
        <fullName evidence="6">Mannitol-1-phosphate 5-dehydrogenase</fullName>
    </submittedName>
</protein>
<dbReference type="Pfam" id="PF01232">
    <property type="entry name" value="Mannitol_dh"/>
    <property type="match status" value="1"/>
</dbReference>
<evidence type="ECO:0000313" key="7">
    <source>
        <dbReference type="Proteomes" id="UP000028523"/>
    </source>
</evidence>
<gene>
    <name evidence="6" type="primary">mtlD</name>
    <name evidence="6" type="ORF">P271_227</name>
</gene>
<keyword evidence="7" id="KW-1185">Reference proteome</keyword>
<dbReference type="GO" id="GO:0019592">
    <property type="term" value="P:mannitol catabolic process"/>
    <property type="evidence" value="ECO:0007669"/>
    <property type="project" value="TreeGrafter"/>
</dbReference>
<sequence length="337" mass="38800">MMNNKVIHFGAGNIGRGLIAELASINNLDILFVDVSKDLIDKINKEKKYVINCLPSNKKITIDNCKGLNLINQKDELIDLISKADMVTTSIGVNNLINLCEIINSSLEKRTNQNKLVIACFENGFKASEYLFEKIIEKNNANLSKLDFVNVVVDRLVPDQSNDSLDVNVEDFYSVWYKKNNNSTTWLFNLNTTSIDGKYEDFFNKKFYGVNGLHFSIAMIGYSKKMKYINETINDKECLSIINNLIEEMSVAISSLTNLDLKDIEQYLKNNVERFSNKYLLDDIDRVARNAKQKISDNERILPMYKWLIENKKQHDTFNEILKIANKYIEEKGVKNE</sequence>
<dbReference type="SUPFAM" id="SSF51735">
    <property type="entry name" value="NAD(P)-binding Rossmann-fold domains"/>
    <property type="match status" value="1"/>
</dbReference>
<feature type="domain" description="Mannitol dehydrogenase C-terminal" evidence="5">
    <location>
        <begin position="201"/>
        <end position="330"/>
    </location>
</feature>
<evidence type="ECO:0000259" key="5">
    <source>
        <dbReference type="Pfam" id="PF08125"/>
    </source>
</evidence>
<name>A0A084U358_MALIO</name>
<dbReference type="EMBL" id="AWQU01000084">
    <property type="protein sequence ID" value="KFB07394.1"/>
    <property type="molecule type" value="Genomic_DNA"/>
</dbReference>
<dbReference type="InterPro" id="IPR013118">
    <property type="entry name" value="Mannitol_DH_C"/>
</dbReference>
<evidence type="ECO:0000256" key="3">
    <source>
        <dbReference type="ARBA" id="ARBA00048615"/>
    </source>
</evidence>